<evidence type="ECO:0000313" key="5">
    <source>
        <dbReference type="Proteomes" id="UP001497623"/>
    </source>
</evidence>
<sequence length="375" mass="41757">MVSLGGDGIGSVGMVVMRFVECGGDYGGDDGGDGSSGDDPISNDGENSGDIKEMGLTNTFFSKKEMKDSPEFKKIHFIFYIHFRNTDFERFFCCPFNTSPQPPTIIPGPAAPRNEIIPSEDECGSSLRSNVVGGEATEAGDWPWLAAIGQRIGSNGFIPFCGATLITKQHVISAAHCFNQERSNTIVRLGEYNTSVVNAIDKAEDFTIADRRMADYNRITKENDLILLKLDRPIIVFKDSIRPACLPYHLRNEPFEGETLMVVGWGKFDVDFDVPRQANVEVIPVKECQRRYKNNKSYKNIIDERQLCAGKGDIDYWVGGSGAPLNFIDISKGRFYVAGIVSFDPRNGNNKLPRVYTRIGSYLDWIDEKIRENVS</sequence>
<dbReference type="InterPro" id="IPR043504">
    <property type="entry name" value="Peptidase_S1_PA_chymotrypsin"/>
</dbReference>
<reference evidence="4 5" key="1">
    <citation type="submission" date="2024-05" db="EMBL/GenBank/DDBJ databases">
        <authorList>
            <person name="Wallberg A."/>
        </authorList>
    </citation>
    <scope>NUCLEOTIDE SEQUENCE [LARGE SCALE GENOMIC DNA]</scope>
</reference>
<dbReference type="GO" id="GO:0006508">
    <property type="term" value="P:proteolysis"/>
    <property type="evidence" value="ECO:0007669"/>
    <property type="project" value="InterPro"/>
</dbReference>
<dbReference type="InterPro" id="IPR018114">
    <property type="entry name" value="TRYPSIN_HIS"/>
</dbReference>
<dbReference type="Gene3D" id="2.40.10.10">
    <property type="entry name" value="Trypsin-like serine proteases"/>
    <property type="match status" value="1"/>
</dbReference>
<dbReference type="PROSITE" id="PS00134">
    <property type="entry name" value="TRYPSIN_HIS"/>
    <property type="match status" value="1"/>
</dbReference>
<dbReference type="InterPro" id="IPR001314">
    <property type="entry name" value="Peptidase_S1A"/>
</dbReference>
<dbReference type="Pfam" id="PF00089">
    <property type="entry name" value="Trypsin"/>
    <property type="match status" value="1"/>
</dbReference>
<evidence type="ECO:0000313" key="4">
    <source>
        <dbReference type="EMBL" id="CAL4061597.1"/>
    </source>
</evidence>
<evidence type="ECO:0000259" key="3">
    <source>
        <dbReference type="PROSITE" id="PS50240"/>
    </source>
</evidence>
<evidence type="ECO:0000256" key="2">
    <source>
        <dbReference type="SAM" id="MobiDB-lite"/>
    </source>
</evidence>
<proteinExistence type="predicted"/>
<dbReference type="AlphaFoldDB" id="A0AAV2PRF1"/>
<keyword evidence="5" id="KW-1185">Reference proteome</keyword>
<keyword evidence="1" id="KW-1015">Disulfide bond</keyword>
<dbReference type="PANTHER" id="PTHR24252">
    <property type="entry name" value="ACROSIN-RELATED"/>
    <property type="match status" value="1"/>
</dbReference>
<dbReference type="PRINTS" id="PR00722">
    <property type="entry name" value="CHYMOTRYPSIN"/>
</dbReference>
<dbReference type="SMART" id="SM00020">
    <property type="entry name" value="Tryp_SPc"/>
    <property type="match status" value="1"/>
</dbReference>
<dbReference type="InterPro" id="IPR001254">
    <property type="entry name" value="Trypsin_dom"/>
</dbReference>
<organism evidence="4 5">
    <name type="scientific">Meganyctiphanes norvegica</name>
    <name type="common">Northern krill</name>
    <name type="synonym">Thysanopoda norvegica</name>
    <dbReference type="NCBI Taxonomy" id="48144"/>
    <lineage>
        <taxon>Eukaryota</taxon>
        <taxon>Metazoa</taxon>
        <taxon>Ecdysozoa</taxon>
        <taxon>Arthropoda</taxon>
        <taxon>Crustacea</taxon>
        <taxon>Multicrustacea</taxon>
        <taxon>Malacostraca</taxon>
        <taxon>Eumalacostraca</taxon>
        <taxon>Eucarida</taxon>
        <taxon>Euphausiacea</taxon>
        <taxon>Euphausiidae</taxon>
        <taxon>Meganyctiphanes</taxon>
    </lineage>
</organism>
<name>A0AAV2PRF1_MEGNR</name>
<feature type="region of interest" description="Disordered" evidence="2">
    <location>
        <begin position="27"/>
        <end position="52"/>
    </location>
</feature>
<comment type="caution">
    <text evidence="4">The sequence shown here is derived from an EMBL/GenBank/DDBJ whole genome shotgun (WGS) entry which is preliminary data.</text>
</comment>
<evidence type="ECO:0000256" key="1">
    <source>
        <dbReference type="ARBA" id="ARBA00023157"/>
    </source>
</evidence>
<feature type="domain" description="Peptidase S1" evidence="3">
    <location>
        <begin position="131"/>
        <end position="371"/>
    </location>
</feature>
<dbReference type="InterPro" id="IPR009003">
    <property type="entry name" value="Peptidase_S1_PA"/>
</dbReference>
<accession>A0AAV2PRF1</accession>
<feature type="non-terminal residue" evidence="4">
    <location>
        <position position="375"/>
    </location>
</feature>
<dbReference type="Proteomes" id="UP001497623">
    <property type="component" value="Unassembled WGS sequence"/>
</dbReference>
<dbReference type="GO" id="GO:0004252">
    <property type="term" value="F:serine-type endopeptidase activity"/>
    <property type="evidence" value="ECO:0007669"/>
    <property type="project" value="InterPro"/>
</dbReference>
<dbReference type="PANTHER" id="PTHR24252:SF7">
    <property type="entry name" value="HYALIN"/>
    <property type="match status" value="1"/>
</dbReference>
<dbReference type="EMBL" id="CAXKWB010000654">
    <property type="protein sequence ID" value="CAL4061597.1"/>
    <property type="molecule type" value="Genomic_DNA"/>
</dbReference>
<dbReference type="SUPFAM" id="SSF50494">
    <property type="entry name" value="Trypsin-like serine proteases"/>
    <property type="match status" value="1"/>
</dbReference>
<dbReference type="PROSITE" id="PS50240">
    <property type="entry name" value="TRYPSIN_DOM"/>
    <property type="match status" value="1"/>
</dbReference>
<dbReference type="CDD" id="cd00190">
    <property type="entry name" value="Tryp_SPc"/>
    <property type="match status" value="1"/>
</dbReference>
<gene>
    <name evidence="4" type="ORF">MNOR_LOCUS2220</name>
</gene>
<protein>
    <recommendedName>
        <fullName evidence="3">Peptidase S1 domain-containing protein</fullName>
    </recommendedName>
</protein>